<gene>
    <name evidence="4" type="ORF">P256_02449</name>
</gene>
<dbReference type="EMBL" id="AYER01000012">
    <property type="protein sequence ID" value="ESK36656.1"/>
    <property type="molecule type" value="Genomic_DNA"/>
</dbReference>
<evidence type="ECO:0000256" key="2">
    <source>
        <dbReference type="ARBA" id="ARBA00022801"/>
    </source>
</evidence>
<organism evidence="4 5">
    <name type="scientific">Acinetobacter nectaris CIP 110549</name>
    <dbReference type="NCBI Taxonomy" id="1392540"/>
    <lineage>
        <taxon>Bacteria</taxon>
        <taxon>Pseudomonadati</taxon>
        <taxon>Pseudomonadota</taxon>
        <taxon>Gammaproteobacteria</taxon>
        <taxon>Moraxellales</taxon>
        <taxon>Moraxellaceae</taxon>
        <taxon>Acinetobacter</taxon>
    </lineage>
</organism>
<evidence type="ECO:0000313" key="4">
    <source>
        <dbReference type="EMBL" id="ESK36656.1"/>
    </source>
</evidence>
<dbReference type="Proteomes" id="UP000023785">
    <property type="component" value="Unassembled WGS sequence"/>
</dbReference>
<comment type="cofactor">
    <cofactor evidence="1">
        <name>Mg(2+)</name>
        <dbReference type="ChEBI" id="CHEBI:18420"/>
    </cofactor>
</comment>
<dbReference type="OrthoDB" id="9801098at2"/>
<comment type="caution">
    <text evidence="4">The sequence shown here is derived from an EMBL/GenBank/DDBJ whole genome shotgun (WGS) entry which is preliminary data.</text>
</comment>
<dbReference type="STRING" id="1392540.P256_02449"/>
<dbReference type="PANTHER" id="PTHR43046:SF2">
    <property type="entry name" value="8-OXO-DGTP DIPHOSPHATASE-RELATED"/>
    <property type="match status" value="1"/>
</dbReference>
<keyword evidence="5" id="KW-1185">Reference proteome</keyword>
<dbReference type="InterPro" id="IPR000086">
    <property type="entry name" value="NUDIX_hydrolase_dom"/>
</dbReference>
<dbReference type="InterPro" id="IPR015797">
    <property type="entry name" value="NUDIX_hydrolase-like_dom_sf"/>
</dbReference>
<dbReference type="RefSeq" id="WP_023274058.1">
    <property type="nucleotide sequence ID" value="NZ_KI530738.1"/>
</dbReference>
<dbReference type="PROSITE" id="PS51462">
    <property type="entry name" value="NUDIX"/>
    <property type="match status" value="1"/>
</dbReference>
<dbReference type="PATRIC" id="fig|1392540.3.peg.2365"/>
<dbReference type="InterPro" id="IPR020084">
    <property type="entry name" value="NUDIX_hydrolase_CS"/>
</dbReference>
<dbReference type="Gene3D" id="3.90.79.10">
    <property type="entry name" value="Nucleoside Triphosphate Pyrophosphohydrolase"/>
    <property type="match status" value="1"/>
</dbReference>
<reference evidence="4 5" key="1">
    <citation type="submission" date="2013-10" db="EMBL/GenBank/DDBJ databases">
        <title>The Genome Sequence of Acinetobacter nectaris CIP 110549.</title>
        <authorList>
            <consortium name="The Broad Institute Genomics Platform"/>
            <consortium name="The Broad Institute Genome Sequencing Center for Infectious Disease"/>
            <person name="Cerqueira G."/>
            <person name="Feldgarden M."/>
            <person name="Courvalin P."/>
            <person name="Grillot-Courvalin C."/>
            <person name="Clermont D."/>
            <person name="Rocha E."/>
            <person name="Yoon E.-J."/>
            <person name="Nemec A."/>
            <person name="Young S.K."/>
            <person name="Zeng Q."/>
            <person name="Gargeya S."/>
            <person name="Fitzgerald M."/>
            <person name="Abouelleil A."/>
            <person name="Alvarado L."/>
            <person name="Berlin A.M."/>
            <person name="Chapman S.B."/>
            <person name="Gainer-Dewar J."/>
            <person name="Goldberg J."/>
            <person name="Gnerre S."/>
            <person name="Griggs A."/>
            <person name="Gujja S."/>
            <person name="Hansen M."/>
            <person name="Howarth C."/>
            <person name="Imamovic A."/>
            <person name="Ireland A."/>
            <person name="Larimer J."/>
            <person name="McCowan C."/>
            <person name="Murphy C."/>
            <person name="Pearson M."/>
            <person name="Poon T.W."/>
            <person name="Priest M."/>
            <person name="Roberts A."/>
            <person name="Saif S."/>
            <person name="Shea T."/>
            <person name="Sykes S."/>
            <person name="Wortman J."/>
            <person name="Nusbaum C."/>
            <person name="Birren B."/>
        </authorList>
    </citation>
    <scope>NUCLEOTIDE SEQUENCE [LARGE SCALE GENOMIC DNA]</scope>
    <source>
        <strain evidence="4 5">CIP 110549</strain>
    </source>
</reference>
<evidence type="ECO:0000313" key="5">
    <source>
        <dbReference type="Proteomes" id="UP000023785"/>
    </source>
</evidence>
<proteinExistence type="predicted"/>
<evidence type="ECO:0000256" key="1">
    <source>
        <dbReference type="ARBA" id="ARBA00001946"/>
    </source>
</evidence>
<dbReference type="PROSITE" id="PS00893">
    <property type="entry name" value="NUDIX_BOX"/>
    <property type="match status" value="1"/>
</dbReference>
<accession>V2TGF6</accession>
<name>V2TGF6_9GAMM</name>
<dbReference type="GO" id="GO:0016787">
    <property type="term" value="F:hydrolase activity"/>
    <property type="evidence" value="ECO:0007669"/>
    <property type="project" value="UniProtKB-KW"/>
</dbReference>
<keyword evidence="2" id="KW-0378">Hydrolase</keyword>
<dbReference type="CDD" id="cd04690">
    <property type="entry name" value="NUDIX_Hydrolase"/>
    <property type="match status" value="1"/>
</dbReference>
<dbReference type="Pfam" id="PF00293">
    <property type="entry name" value="NUDIX"/>
    <property type="match status" value="1"/>
</dbReference>
<feature type="domain" description="Nudix hydrolase" evidence="3">
    <location>
        <begin position="5"/>
        <end position="130"/>
    </location>
</feature>
<evidence type="ECO:0000259" key="3">
    <source>
        <dbReference type="PROSITE" id="PS51462"/>
    </source>
</evidence>
<sequence length="130" mass="14487">MKENLLITVAAAVITNNQGQLLLVRKKNTDFYMQVGGKLEPNEPPETTIIREIKEEIGVEGSIIKYLGEFDTQAANETGYLLKAYLYEVKILGNPVACAEIEDLVWFDPKQHATVPIAPLTAQYVIPLIK</sequence>
<dbReference type="AlphaFoldDB" id="V2TGF6"/>
<dbReference type="PANTHER" id="PTHR43046">
    <property type="entry name" value="GDP-MANNOSE MANNOSYL HYDROLASE"/>
    <property type="match status" value="1"/>
</dbReference>
<dbReference type="eggNOG" id="COG1051">
    <property type="taxonomic scope" value="Bacteria"/>
</dbReference>
<dbReference type="HOGENOM" id="CLU_037162_13_0_6"/>
<dbReference type="SUPFAM" id="SSF55811">
    <property type="entry name" value="Nudix"/>
    <property type="match status" value="1"/>
</dbReference>
<protein>
    <recommendedName>
        <fullName evidence="3">Nudix hydrolase domain-containing protein</fullName>
    </recommendedName>
</protein>